<organism evidence="4 5">
    <name type="scientific">Streptomyces coryli</name>
    <dbReference type="NCBI Taxonomy" id="1128680"/>
    <lineage>
        <taxon>Bacteria</taxon>
        <taxon>Bacillati</taxon>
        <taxon>Actinomycetota</taxon>
        <taxon>Actinomycetes</taxon>
        <taxon>Kitasatosporales</taxon>
        <taxon>Streptomycetaceae</taxon>
        <taxon>Streptomyces</taxon>
    </lineage>
</organism>
<reference evidence="4 5" key="1">
    <citation type="submission" date="2020-02" db="EMBL/GenBank/DDBJ databases">
        <title>Whole-genome analyses of novel actinobacteria.</title>
        <authorList>
            <person name="Sahin N."/>
        </authorList>
    </citation>
    <scope>NUCLEOTIDE SEQUENCE [LARGE SCALE GENOMIC DNA]</scope>
    <source>
        <strain evidence="4 5">A7024</strain>
    </source>
</reference>
<feature type="transmembrane region" description="Helical" evidence="2">
    <location>
        <begin position="12"/>
        <end position="34"/>
    </location>
</feature>
<sequence>MSVLPLVFTSGWASGINAYAVVLVLGLLGSAGITDEVPESMQQPEVLFVAGALLLFEGVVDKIPYLDSLWDTISTFIRPTVGSGVAALLAGQSGSMEELSAGAVGGTTALASHVVKTGTRMAINASPEPVSNFLMSAAEDLGVGSLVTLAVFHPLVAASIAGILLLLGFVLLIFLAHRIRRFRRRRRERRQQRAQDGRIGSRPWHRLR</sequence>
<evidence type="ECO:0000259" key="3">
    <source>
        <dbReference type="Pfam" id="PF13548"/>
    </source>
</evidence>
<evidence type="ECO:0000256" key="2">
    <source>
        <dbReference type="SAM" id="Phobius"/>
    </source>
</evidence>
<gene>
    <name evidence="4" type="ORF">G5C51_21500</name>
</gene>
<dbReference type="Pfam" id="PF13548">
    <property type="entry name" value="DUF4126"/>
    <property type="match status" value="1"/>
</dbReference>
<dbReference type="AlphaFoldDB" id="A0A6G4U2S6"/>
<proteinExistence type="predicted"/>
<feature type="transmembrane region" description="Helical" evidence="2">
    <location>
        <begin position="155"/>
        <end position="177"/>
    </location>
</feature>
<keyword evidence="2" id="KW-1133">Transmembrane helix</keyword>
<keyword evidence="5" id="KW-1185">Reference proteome</keyword>
<evidence type="ECO:0000256" key="1">
    <source>
        <dbReference type="SAM" id="MobiDB-lite"/>
    </source>
</evidence>
<dbReference type="InterPro" id="IPR025196">
    <property type="entry name" value="DUF4126"/>
</dbReference>
<feature type="domain" description="DUF4126" evidence="3">
    <location>
        <begin position="6"/>
        <end position="172"/>
    </location>
</feature>
<feature type="region of interest" description="Disordered" evidence="1">
    <location>
        <begin position="185"/>
        <end position="208"/>
    </location>
</feature>
<keyword evidence="2" id="KW-0472">Membrane</keyword>
<dbReference type="EMBL" id="JAAKZV010000097">
    <property type="protein sequence ID" value="NGN66464.1"/>
    <property type="molecule type" value="Genomic_DNA"/>
</dbReference>
<accession>A0A6G4U2S6</accession>
<evidence type="ECO:0000313" key="4">
    <source>
        <dbReference type="EMBL" id="NGN66464.1"/>
    </source>
</evidence>
<dbReference type="Proteomes" id="UP000481583">
    <property type="component" value="Unassembled WGS sequence"/>
</dbReference>
<evidence type="ECO:0000313" key="5">
    <source>
        <dbReference type="Proteomes" id="UP000481583"/>
    </source>
</evidence>
<dbReference type="RefSeq" id="WP_165239779.1">
    <property type="nucleotide sequence ID" value="NZ_JAAKZV010000097.1"/>
</dbReference>
<name>A0A6G4U2S6_9ACTN</name>
<comment type="caution">
    <text evidence="4">The sequence shown here is derived from an EMBL/GenBank/DDBJ whole genome shotgun (WGS) entry which is preliminary data.</text>
</comment>
<keyword evidence="2" id="KW-0812">Transmembrane</keyword>
<protein>
    <submittedName>
        <fullName evidence="4">DUF4126 domain-containing protein</fullName>
    </submittedName>
</protein>